<dbReference type="AlphaFoldDB" id="A0A061IIL9"/>
<reference evidence="3" key="1">
    <citation type="journal article" date="2013" name="Nat. Biotechnol.">
        <title>Chinese hamster genome sequenced from sorted chromosomes.</title>
        <authorList>
            <person name="Brinkrolf K."/>
            <person name="Rupp O."/>
            <person name="Laux H."/>
            <person name="Kollin F."/>
            <person name="Ernst W."/>
            <person name="Linke B."/>
            <person name="Kofler R."/>
            <person name="Romand S."/>
            <person name="Hesse F."/>
            <person name="Budach W.E."/>
            <person name="Galosy S."/>
            <person name="Muller D."/>
            <person name="Noll T."/>
            <person name="Wienberg J."/>
            <person name="Jostock T."/>
            <person name="Leonard M."/>
            <person name="Grillari J."/>
            <person name="Tauch A."/>
            <person name="Goesmann A."/>
            <person name="Helk B."/>
            <person name="Mott J.E."/>
            <person name="Puhler A."/>
            <person name="Borth N."/>
        </authorList>
    </citation>
    <scope>NUCLEOTIDE SEQUENCE [LARGE SCALE GENOMIC DNA]</scope>
    <source>
        <strain evidence="3">17A/GY</strain>
    </source>
</reference>
<feature type="compositionally biased region" description="Basic and acidic residues" evidence="1">
    <location>
        <begin position="1"/>
        <end position="20"/>
    </location>
</feature>
<name>A0A061IIL9_CRIGR</name>
<gene>
    <name evidence="2" type="ORF">H671_2g5690</name>
</gene>
<dbReference type="Proteomes" id="UP000030759">
    <property type="component" value="Unassembled WGS sequence"/>
</dbReference>
<evidence type="ECO:0000313" key="2">
    <source>
        <dbReference type="EMBL" id="ERE84790.1"/>
    </source>
</evidence>
<protein>
    <submittedName>
        <fullName evidence="2">Uncharacterized protein</fullName>
    </submittedName>
</protein>
<evidence type="ECO:0000313" key="3">
    <source>
        <dbReference type="Proteomes" id="UP000030759"/>
    </source>
</evidence>
<feature type="region of interest" description="Disordered" evidence="1">
    <location>
        <begin position="1"/>
        <end position="25"/>
    </location>
</feature>
<sequence>MHTKTWDDLKSGAEEKEEKKERKRNCGSLDVECSVTTTAFHLFFYVVDLVLFTSEGHLGCFQVLDITNNAAVNIVEQMSLMYECASFGYMPKSKIAGS</sequence>
<evidence type="ECO:0000256" key="1">
    <source>
        <dbReference type="SAM" id="MobiDB-lite"/>
    </source>
</evidence>
<organism evidence="2 3">
    <name type="scientific">Cricetulus griseus</name>
    <name type="common">Chinese hamster</name>
    <name type="synonym">Cricetulus barabensis griseus</name>
    <dbReference type="NCBI Taxonomy" id="10029"/>
    <lineage>
        <taxon>Eukaryota</taxon>
        <taxon>Metazoa</taxon>
        <taxon>Chordata</taxon>
        <taxon>Craniata</taxon>
        <taxon>Vertebrata</taxon>
        <taxon>Euteleostomi</taxon>
        <taxon>Mammalia</taxon>
        <taxon>Eutheria</taxon>
        <taxon>Euarchontoglires</taxon>
        <taxon>Glires</taxon>
        <taxon>Rodentia</taxon>
        <taxon>Myomorpha</taxon>
        <taxon>Muroidea</taxon>
        <taxon>Cricetidae</taxon>
        <taxon>Cricetinae</taxon>
        <taxon>Cricetulus</taxon>
    </lineage>
</organism>
<proteinExistence type="predicted"/>
<accession>A0A061IIL9</accession>
<dbReference type="EMBL" id="KE667820">
    <property type="protein sequence ID" value="ERE84790.1"/>
    <property type="molecule type" value="Genomic_DNA"/>
</dbReference>